<evidence type="ECO:0000259" key="2">
    <source>
        <dbReference type="PROSITE" id="PS51384"/>
    </source>
</evidence>
<dbReference type="PROSITE" id="PS51384">
    <property type="entry name" value="FAD_FR"/>
    <property type="match status" value="1"/>
</dbReference>
<dbReference type="PANTHER" id="PTHR30157">
    <property type="entry name" value="FERRIC REDUCTASE, NADPH-DEPENDENT"/>
    <property type="match status" value="1"/>
</dbReference>
<evidence type="ECO:0000256" key="1">
    <source>
        <dbReference type="SAM" id="MobiDB-lite"/>
    </source>
</evidence>
<protein>
    <submittedName>
        <fullName evidence="3">Siderophore-interacting protein</fullName>
    </submittedName>
</protein>
<dbReference type="CDD" id="cd06193">
    <property type="entry name" value="siderophore_interacting"/>
    <property type="match status" value="1"/>
</dbReference>
<dbReference type="PANTHER" id="PTHR30157:SF0">
    <property type="entry name" value="NADPH-DEPENDENT FERRIC-CHELATE REDUCTASE"/>
    <property type="match status" value="1"/>
</dbReference>
<sequence>MAKLFQGIRREPRTPRRRVLRVTRVEELSPTMRRIWLGGDDLEADFPFGELGATDHVKLVPPDPATGRVELPPPGGPRPDMRDYTIRRFDAATKELALDFVLHEHGPAGRWAITAAPGAEIGVLGPRGSQIYPGDCSDYLLVADETGLPALERFVEELPATTPVRAIVLGGAERPLHREATWLPDASTLVATVAGLPLGPESFAWGAGETGEMRELRTHLRTRLPAERVSVRGYWKQGHAGSAPREEED</sequence>
<dbReference type="Pfam" id="PF04954">
    <property type="entry name" value="SIP"/>
    <property type="match status" value="1"/>
</dbReference>
<reference evidence="3 4" key="1">
    <citation type="submission" date="2021-03" db="EMBL/GenBank/DDBJ databases">
        <title>Whole genome shotgun sequence of Actinoplanes toevensis NBRC 105298.</title>
        <authorList>
            <person name="Komaki H."/>
            <person name="Tamura T."/>
        </authorList>
    </citation>
    <scope>NUCLEOTIDE SEQUENCE [LARGE SCALE GENOMIC DNA]</scope>
    <source>
        <strain evidence="3 4">NBRC 105298</strain>
    </source>
</reference>
<dbReference type="EMBL" id="BOQN01000033">
    <property type="protein sequence ID" value="GIM90624.1"/>
    <property type="molecule type" value="Genomic_DNA"/>
</dbReference>
<dbReference type="Gene3D" id="2.40.30.10">
    <property type="entry name" value="Translation factors"/>
    <property type="match status" value="1"/>
</dbReference>
<dbReference type="Pfam" id="PF08021">
    <property type="entry name" value="FAD_binding_9"/>
    <property type="match status" value="1"/>
</dbReference>
<dbReference type="Gene3D" id="3.40.50.80">
    <property type="entry name" value="Nucleotide-binding domain of ferredoxin-NADP reductase (FNR) module"/>
    <property type="match status" value="1"/>
</dbReference>
<dbReference type="InterPro" id="IPR013113">
    <property type="entry name" value="SIP_FAD-bd"/>
</dbReference>
<dbReference type="GO" id="GO:0016491">
    <property type="term" value="F:oxidoreductase activity"/>
    <property type="evidence" value="ECO:0007669"/>
    <property type="project" value="InterPro"/>
</dbReference>
<dbReference type="InterPro" id="IPR017927">
    <property type="entry name" value="FAD-bd_FR_type"/>
</dbReference>
<dbReference type="InterPro" id="IPR039261">
    <property type="entry name" value="FNR_nucleotide-bd"/>
</dbReference>
<name>A0A919T751_9ACTN</name>
<evidence type="ECO:0000313" key="3">
    <source>
        <dbReference type="EMBL" id="GIM90624.1"/>
    </source>
</evidence>
<dbReference type="SUPFAM" id="SSF63380">
    <property type="entry name" value="Riboflavin synthase domain-like"/>
    <property type="match status" value="1"/>
</dbReference>
<dbReference type="InterPro" id="IPR039374">
    <property type="entry name" value="SIP_fam"/>
</dbReference>
<feature type="region of interest" description="Disordered" evidence="1">
    <location>
        <begin position="61"/>
        <end position="81"/>
    </location>
</feature>
<proteinExistence type="predicted"/>
<dbReference type="AlphaFoldDB" id="A0A919T751"/>
<evidence type="ECO:0000313" key="4">
    <source>
        <dbReference type="Proteomes" id="UP000677082"/>
    </source>
</evidence>
<accession>A0A919T751</accession>
<keyword evidence="4" id="KW-1185">Reference proteome</keyword>
<organism evidence="3 4">
    <name type="scientific">Paractinoplanes toevensis</name>
    <dbReference type="NCBI Taxonomy" id="571911"/>
    <lineage>
        <taxon>Bacteria</taxon>
        <taxon>Bacillati</taxon>
        <taxon>Actinomycetota</taxon>
        <taxon>Actinomycetes</taxon>
        <taxon>Micromonosporales</taxon>
        <taxon>Micromonosporaceae</taxon>
        <taxon>Paractinoplanes</taxon>
    </lineage>
</organism>
<dbReference type="InterPro" id="IPR007037">
    <property type="entry name" value="SIP_rossman_dom"/>
</dbReference>
<dbReference type="Proteomes" id="UP000677082">
    <property type="component" value="Unassembled WGS sequence"/>
</dbReference>
<comment type="caution">
    <text evidence="3">The sequence shown here is derived from an EMBL/GenBank/DDBJ whole genome shotgun (WGS) entry which is preliminary data.</text>
</comment>
<dbReference type="InterPro" id="IPR017938">
    <property type="entry name" value="Riboflavin_synthase-like_b-brl"/>
</dbReference>
<feature type="domain" description="FAD-binding FR-type" evidence="2">
    <location>
        <begin position="15"/>
        <end position="133"/>
    </location>
</feature>
<gene>
    <name evidence="3" type="ORF">Ato02nite_024170</name>
</gene>
<dbReference type="RefSeq" id="WP_213006555.1">
    <property type="nucleotide sequence ID" value="NZ_BOQN01000033.1"/>
</dbReference>